<dbReference type="Gene3D" id="1.10.510.10">
    <property type="entry name" value="Transferase(Phosphotransferase) domain 1"/>
    <property type="match status" value="1"/>
</dbReference>
<dbReference type="InterPro" id="IPR038677">
    <property type="entry name" value="WIF_sf"/>
</dbReference>
<feature type="domain" description="Protein kinase" evidence="3">
    <location>
        <begin position="335"/>
        <end position="599"/>
    </location>
</feature>
<dbReference type="GO" id="GO:0005524">
    <property type="term" value="F:ATP binding"/>
    <property type="evidence" value="ECO:0007669"/>
    <property type="project" value="InterPro"/>
</dbReference>
<sequence>MEQRAAIKFSFKNDITAIETYRMMQKAYGHDCLRHALAYSMELDYDVVGVPGSASGTMALLQPRVNVSARGEVPVTLQVFRIRLPCSGLVSAEIPLALRLNVTAPAGTRYNDTILVFKRNKICFKGVEAPPRNDSVRLEPGPLVNGAGALYVAATCACALILVVGSVASALYIRNSKAHIQESQRKKLCLNYAVSTSATPQNPIHNLLQSKTSEEPYKKKKNYPKPLSIRIKNYLQELNLTIPQIQIRQKTLPCCSYSAADTGGLARSSVLVRVDPRPGSANSGSYATIADLESLYARPCGSRASYYASSHVTHLSQTNDPCEKARALAVSRSAMYCRNLVQEGTFGRVYKGTLELAGREQEVIIKTVTEVASAYQASLLVVEGSQLAGLVHANIAPLAAACLDSSCPLLAYTSTPGELNLKLYLTDGNHHPVTRDLVNVGAQVARAGAFMHGRGLLHRDIAARNCLIEPSSLRVRLADTALARDLFPQDYHCLGDNENRPIRWMALETLQHNQYSTATDVWSFGVFLWELATLGQQPYLEVDPFEMMACLRDGYRLAQPRPCPDELFAVMAVCWLGLFRDRPTMPQLLAYLQDFHYALGGHRRSTISRSSQLCRREPHANHKSLEASEALPHSTLTEVKGGYSMARELAPCAQPLANNGNRVCGSRKIDRDREKVNSPFTRRHKRVHLDKRMSDPRSNRKETRIKTVAIDRTVGLVKHLERRLKARLALDALDYPIFRLRAMLRVAGTGQKYT</sequence>
<dbReference type="PANTHER" id="PTHR24416">
    <property type="entry name" value="TYROSINE-PROTEIN KINASE RECEPTOR"/>
    <property type="match status" value="1"/>
</dbReference>
<dbReference type="OrthoDB" id="535945at2759"/>
<dbReference type="SUPFAM" id="SSF56112">
    <property type="entry name" value="Protein kinase-like (PK-like)"/>
    <property type="match status" value="1"/>
</dbReference>
<dbReference type="InterPro" id="IPR008266">
    <property type="entry name" value="Tyr_kinase_AS"/>
</dbReference>
<keyword evidence="5" id="KW-0418">Kinase</keyword>
<dbReference type="Pfam" id="PF02019">
    <property type="entry name" value="WIF"/>
    <property type="match status" value="1"/>
</dbReference>
<dbReference type="InterPro" id="IPR003306">
    <property type="entry name" value="WIF"/>
</dbReference>
<dbReference type="AlphaFoldDB" id="A0A154P277"/>
<keyword evidence="2" id="KW-0325">Glycoprotein</keyword>
<dbReference type="GO" id="GO:0043235">
    <property type="term" value="C:receptor complex"/>
    <property type="evidence" value="ECO:0007669"/>
    <property type="project" value="TreeGrafter"/>
</dbReference>
<dbReference type="STRING" id="178035.A0A154P277"/>
<dbReference type="PROSITE" id="PS50011">
    <property type="entry name" value="PROTEIN_KINASE_DOM"/>
    <property type="match status" value="1"/>
</dbReference>
<dbReference type="GO" id="GO:0007409">
    <property type="term" value="P:axonogenesis"/>
    <property type="evidence" value="ECO:0007669"/>
    <property type="project" value="TreeGrafter"/>
</dbReference>
<dbReference type="Gene3D" id="3.30.200.20">
    <property type="entry name" value="Phosphorylase Kinase, domain 1"/>
    <property type="match status" value="1"/>
</dbReference>
<reference evidence="5 6" key="1">
    <citation type="submission" date="2015-07" db="EMBL/GenBank/DDBJ databases">
        <title>The genome of Dufourea novaeangliae.</title>
        <authorList>
            <person name="Pan H."/>
            <person name="Kapheim K."/>
        </authorList>
    </citation>
    <scope>NUCLEOTIDE SEQUENCE [LARGE SCALE GENOMIC DNA]</scope>
    <source>
        <strain evidence="5">0120121106</strain>
        <tissue evidence="5">Whole body</tissue>
    </source>
</reference>
<keyword evidence="1" id="KW-0732">Signal</keyword>
<evidence type="ECO:0000313" key="5">
    <source>
        <dbReference type="EMBL" id="KZC05230.1"/>
    </source>
</evidence>
<dbReference type="GO" id="GO:0010976">
    <property type="term" value="P:positive regulation of neuron projection development"/>
    <property type="evidence" value="ECO:0007669"/>
    <property type="project" value="TreeGrafter"/>
</dbReference>
<gene>
    <name evidence="5" type="ORF">WN55_08837</name>
</gene>
<dbReference type="GO" id="GO:0005886">
    <property type="term" value="C:plasma membrane"/>
    <property type="evidence" value="ECO:0007669"/>
    <property type="project" value="TreeGrafter"/>
</dbReference>
<dbReference type="InterPro" id="IPR011009">
    <property type="entry name" value="Kinase-like_dom_sf"/>
</dbReference>
<dbReference type="SMART" id="SM00219">
    <property type="entry name" value="TyrKc"/>
    <property type="match status" value="1"/>
</dbReference>
<accession>A0A154P277</accession>
<dbReference type="GO" id="GO:0007169">
    <property type="term" value="P:cell surface receptor protein tyrosine kinase signaling pathway"/>
    <property type="evidence" value="ECO:0007669"/>
    <property type="project" value="TreeGrafter"/>
</dbReference>
<protein>
    <submittedName>
        <fullName evidence="5">Tyrosine-protein kinase RYK</fullName>
    </submittedName>
</protein>
<name>A0A154P277_DUFNO</name>
<dbReference type="GO" id="GO:0004713">
    <property type="term" value="F:protein tyrosine kinase activity"/>
    <property type="evidence" value="ECO:0007669"/>
    <property type="project" value="InterPro"/>
</dbReference>
<keyword evidence="6" id="KW-1185">Reference proteome</keyword>
<dbReference type="InterPro" id="IPR000719">
    <property type="entry name" value="Prot_kinase_dom"/>
</dbReference>
<dbReference type="InterPro" id="IPR050122">
    <property type="entry name" value="RTK"/>
</dbReference>
<feature type="domain" description="WIF" evidence="4">
    <location>
        <begin position="1"/>
        <end position="123"/>
    </location>
</feature>
<evidence type="ECO:0000259" key="4">
    <source>
        <dbReference type="PROSITE" id="PS50814"/>
    </source>
</evidence>
<dbReference type="PROSITE" id="PS50814">
    <property type="entry name" value="WIF"/>
    <property type="match status" value="1"/>
</dbReference>
<organism evidence="5 6">
    <name type="scientific">Dufourea novaeangliae</name>
    <name type="common">Sweat bee</name>
    <dbReference type="NCBI Taxonomy" id="178035"/>
    <lineage>
        <taxon>Eukaryota</taxon>
        <taxon>Metazoa</taxon>
        <taxon>Ecdysozoa</taxon>
        <taxon>Arthropoda</taxon>
        <taxon>Hexapoda</taxon>
        <taxon>Insecta</taxon>
        <taxon>Pterygota</taxon>
        <taxon>Neoptera</taxon>
        <taxon>Endopterygota</taxon>
        <taxon>Hymenoptera</taxon>
        <taxon>Apocrita</taxon>
        <taxon>Aculeata</taxon>
        <taxon>Apoidea</taxon>
        <taxon>Anthophila</taxon>
        <taxon>Halictidae</taxon>
        <taxon>Rophitinae</taxon>
        <taxon>Dufourea</taxon>
    </lineage>
</organism>
<dbReference type="SMART" id="SM00469">
    <property type="entry name" value="WIF"/>
    <property type="match status" value="1"/>
</dbReference>
<dbReference type="Proteomes" id="UP000076502">
    <property type="component" value="Unassembled WGS sequence"/>
</dbReference>
<dbReference type="InterPro" id="IPR001245">
    <property type="entry name" value="Ser-Thr/Tyr_kinase_cat_dom"/>
</dbReference>
<dbReference type="Pfam" id="PF07714">
    <property type="entry name" value="PK_Tyr_Ser-Thr"/>
    <property type="match status" value="1"/>
</dbReference>
<dbReference type="PANTHER" id="PTHR24416:SF531">
    <property type="entry name" value="DERAILED 2, ISOFORM B"/>
    <property type="match status" value="1"/>
</dbReference>
<keyword evidence="5" id="KW-0808">Transferase</keyword>
<dbReference type="EMBL" id="KQ434786">
    <property type="protein sequence ID" value="KZC05230.1"/>
    <property type="molecule type" value="Genomic_DNA"/>
</dbReference>
<dbReference type="GO" id="GO:0051897">
    <property type="term" value="P:positive regulation of phosphatidylinositol 3-kinase/protein kinase B signal transduction"/>
    <property type="evidence" value="ECO:0007669"/>
    <property type="project" value="TreeGrafter"/>
</dbReference>
<dbReference type="Gene3D" id="2.60.40.2170">
    <property type="entry name" value="Wnt, WIF domain"/>
    <property type="match status" value="1"/>
</dbReference>
<evidence type="ECO:0000313" key="6">
    <source>
        <dbReference type="Proteomes" id="UP000076502"/>
    </source>
</evidence>
<proteinExistence type="predicted"/>
<evidence type="ECO:0000259" key="3">
    <source>
        <dbReference type="PROSITE" id="PS50011"/>
    </source>
</evidence>
<dbReference type="PRINTS" id="PR00109">
    <property type="entry name" value="TYRKINASE"/>
</dbReference>
<evidence type="ECO:0000256" key="2">
    <source>
        <dbReference type="ARBA" id="ARBA00023180"/>
    </source>
</evidence>
<dbReference type="PROSITE" id="PS00109">
    <property type="entry name" value="PROTEIN_KINASE_TYR"/>
    <property type="match status" value="1"/>
</dbReference>
<evidence type="ECO:0000256" key="1">
    <source>
        <dbReference type="ARBA" id="ARBA00022729"/>
    </source>
</evidence>
<dbReference type="InterPro" id="IPR020635">
    <property type="entry name" value="Tyr_kinase_cat_dom"/>
</dbReference>